<evidence type="ECO:0000313" key="2">
    <source>
        <dbReference type="Proteomes" id="UP000242313"/>
    </source>
</evidence>
<dbReference type="RefSeq" id="WP_096005392.1">
    <property type="nucleotide sequence ID" value="NZ_NTMR01000017.1"/>
</dbReference>
<name>A0A2A3MFK5_9PSED</name>
<accession>A0A2A3MFK5</accession>
<dbReference type="AlphaFoldDB" id="A0A2A3MFK5"/>
<protein>
    <submittedName>
        <fullName evidence="1">Uncharacterized protein</fullName>
    </submittedName>
</protein>
<evidence type="ECO:0000313" key="1">
    <source>
        <dbReference type="EMBL" id="PBK03606.1"/>
    </source>
</evidence>
<reference evidence="1 2" key="1">
    <citation type="submission" date="2017-09" db="EMBL/GenBank/DDBJ databases">
        <title>Pseudomonas abyssi sp. nov. isolated from Abyssopelagic Water.</title>
        <authorList>
            <person name="Wei Y."/>
        </authorList>
    </citation>
    <scope>NUCLEOTIDE SEQUENCE [LARGE SCALE GENOMIC DNA]</scope>
    <source>
        <strain evidence="1 2">MT5</strain>
    </source>
</reference>
<keyword evidence="2" id="KW-1185">Reference proteome</keyword>
<dbReference type="Proteomes" id="UP000242313">
    <property type="component" value="Unassembled WGS sequence"/>
</dbReference>
<dbReference type="EMBL" id="NTMR01000017">
    <property type="protein sequence ID" value="PBK03606.1"/>
    <property type="molecule type" value="Genomic_DNA"/>
</dbReference>
<proteinExistence type="predicted"/>
<gene>
    <name evidence="1" type="ORF">CNQ84_13570</name>
</gene>
<comment type="caution">
    <text evidence="1">The sequence shown here is derived from an EMBL/GenBank/DDBJ whole genome shotgun (WGS) entry which is preliminary data.</text>
</comment>
<organism evidence="1 2">
    <name type="scientific">Pseudomonas abyssi</name>
    <dbReference type="NCBI Taxonomy" id="170540"/>
    <lineage>
        <taxon>Bacteria</taxon>
        <taxon>Pseudomonadati</taxon>
        <taxon>Pseudomonadota</taxon>
        <taxon>Gammaproteobacteria</taxon>
        <taxon>Pseudomonadales</taxon>
        <taxon>Pseudomonadaceae</taxon>
        <taxon>Pseudomonas</taxon>
    </lineage>
</organism>
<sequence length="420" mass="47883">MGKEQKIDMIAVSKRLEQLIPKYLESLANEGSEDYQGSFEVFEFDEQLLKALTKTTYAAEHLDYDFFMGLIHAIIVNNGVHDPQEAARKINEYIETTNARRDWVAIFPFTFNELFHHFPFQKAKDENLKIGAFTVKTIPYDFDSLSSTLKSEFNLEDLSKTDHGHQTYQGSGSIEKCPIILLEVHGAQEAAFHYAKKKVKYLTNLFEVYGVLAGRKNDSWPVNGITASHAFLASKATGEIERSPLFSPTRININPDADFYASIDKEFSTYANMVINHNDRLFARLKSALNFFSRAINGADKVLGFISYVIAIEAIFSRDKHTPIRITLAEYIALLCYPPEERVDIYKTVKKIYDARSALVHTGKIDIDHDLIEQTEKIAAKTILHTFKLYHRLNSSGEGKIEDRFFDHLRDLRLGVSMDG</sequence>